<reference evidence="1" key="1">
    <citation type="submission" date="2020-06" db="EMBL/GenBank/DDBJ databases">
        <authorList>
            <consortium name="Plant Systems Biology data submission"/>
        </authorList>
    </citation>
    <scope>NUCLEOTIDE SEQUENCE</scope>
    <source>
        <strain evidence="1">D6</strain>
    </source>
</reference>
<dbReference type="GO" id="GO:0002161">
    <property type="term" value="F:aminoacyl-tRNA deacylase activity"/>
    <property type="evidence" value="ECO:0007669"/>
    <property type="project" value="InterPro"/>
</dbReference>
<comment type="caution">
    <text evidence="1">The sequence shown here is derived from an EMBL/GenBank/DDBJ whole genome shotgun (WGS) entry which is preliminary data.</text>
</comment>
<protein>
    <recommendedName>
        <fullName evidence="3">YbaK/aminoacyl-tRNA synthetase-associated domain-containing protein</fullName>
    </recommendedName>
</protein>
<accession>A0A9N8E316</accession>
<dbReference type="InterPro" id="IPR036754">
    <property type="entry name" value="YbaK/aa-tRNA-synt-asso_dom_sf"/>
</dbReference>
<dbReference type="SUPFAM" id="SSF55826">
    <property type="entry name" value="YbaK/ProRS associated domain"/>
    <property type="match status" value="1"/>
</dbReference>
<proteinExistence type="predicted"/>
<dbReference type="OrthoDB" id="10549200at2759"/>
<evidence type="ECO:0000313" key="1">
    <source>
        <dbReference type="EMBL" id="CAB9513587.1"/>
    </source>
</evidence>
<keyword evidence="2" id="KW-1185">Reference proteome</keyword>
<dbReference type="AlphaFoldDB" id="A0A9N8E316"/>
<dbReference type="EMBL" id="CAICTM010000600">
    <property type="protein sequence ID" value="CAB9513587.1"/>
    <property type="molecule type" value="Genomic_DNA"/>
</dbReference>
<sequence length="281" mass="31003">MTTCSSFHTLDSEGSVIAELAADHKVETSNFLELIKLFAEYDLENDQNGKAKEEIEAVLPDASRVCQTPKTASSCCGNETNDLLVPGEVPLMVERLLRTGVCRSMEDFEFVPDKVSKEVAHLFADEKKEDEAEQDENVSHVKTGIWEVVTFEDDGTAKAPFYVVTGVSMTDRVDTKKLRKAIFKGQCSGRRPKLHLAPTSVGETLAGYKSGTMAPICHSKNMKLYLEETILIGDREHRILCGSGMFGKCLSIAEDKFMEVARSNSEGVELVSLIQKKKGIT</sequence>
<dbReference type="Gene3D" id="3.90.960.10">
    <property type="entry name" value="YbaK/aminoacyl-tRNA synthetase-associated domain"/>
    <property type="match status" value="1"/>
</dbReference>
<dbReference type="Proteomes" id="UP001153069">
    <property type="component" value="Unassembled WGS sequence"/>
</dbReference>
<evidence type="ECO:0008006" key="3">
    <source>
        <dbReference type="Google" id="ProtNLM"/>
    </source>
</evidence>
<organism evidence="1 2">
    <name type="scientific">Seminavis robusta</name>
    <dbReference type="NCBI Taxonomy" id="568900"/>
    <lineage>
        <taxon>Eukaryota</taxon>
        <taxon>Sar</taxon>
        <taxon>Stramenopiles</taxon>
        <taxon>Ochrophyta</taxon>
        <taxon>Bacillariophyta</taxon>
        <taxon>Bacillariophyceae</taxon>
        <taxon>Bacillariophycidae</taxon>
        <taxon>Naviculales</taxon>
        <taxon>Naviculaceae</taxon>
        <taxon>Seminavis</taxon>
    </lineage>
</organism>
<name>A0A9N8E316_9STRA</name>
<gene>
    <name evidence="1" type="ORF">SEMRO_601_G173480.1</name>
</gene>
<evidence type="ECO:0000313" key="2">
    <source>
        <dbReference type="Proteomes" id="UP001153069"/>
    </source>
</evidence>